<feature type="domain" description="RSE1/DDB1/CPSF1 first beta-propeller" evidence="5">
    <location>
        <begin position="68"/>
        <end position="454"/>
    </location>
</feature>
<feature type="region of interest" description="Disordered" evidence="3">
    <location>
        <begin position="750"/>
        <end position="769"/>
    </location>
</feature>
<feature type="compositionally biased region" description="Acidic residues" evidence="3">
    <location>
        <begin position="751"/>
        <end position="766"/>
    </location>
</feature>
<accession>A0A7E4VHE7</accession>
<keyword evidence="7" id="KW-1185">Reference proteome</keyword>
<dbReference type="Pfam" id="PF10433">
    <property type="entry name" value="Beta-prop_RSE1_1st"/>
    <property type="match status" value="1"/>
</dbReference>
<comment type="subcellular location">
    <subcellularLocation>
        <location evidence="1">Nucleus</location>
    </subcellularLocation>
</comment>
<dbReference type="WBParaSite" id="Pan_g20879.t2">
    <property type="protein sequence ID" value="Pan_g20879.t2"/>
    <property type="gene ID" value="Pan_g20879"/>
</dbReference>
<evidence type="ECO:0000256" key="3">
    <source>
        <dbReference type="SAM" id="MobiDB-lite"/>
    </source>
</evidence>
<dbReference type="GO" id="GO:0005634">
    <property type="term" value="C:nucleus"/>
    <property type="evidence" value="ECO:0007669"/>
    <property type="project" value="UniProtKB-SubCell"/>
</dbReference>
<dbReference type="GO" id="GO:0003676">
    <property type="term" value="F:nucleic acid binding"/>
    <property type="evidence" value="ECO:0007669"/>
    <property type="project" value="InterPro"/>
</dbReference>
<evidence type="ECO:0000259" key="4">
    <source>
        <dbReference type="Pfam" id="PF03178"/>
    </source>
</evidence>
<reference evidence="8" key="2">
    <citation type="submission" date="2020-10" db="UniProtKB">
        <authorList>
            <consortium name="WormBaseParasite"/>
        </authorList>
    </citation>
    <scope>IDENTIFICATION</scope>
</reference>
<protein>
    <submittedName>
        <fullName evidence="8">MMS1_N domain-containing protein</fullName>
    </submittedName>
</protein>
<dbReference type="InterPro" id="IPR058543">
    <property type="entry name" value="Beta-prop_RSE1/DDB1/CPSF1_2nd"/>
</dbReference>
<organism evidence="7 8">
    <name type="scientific">Panagrellus redivivus</name>
    <name type="common">Microworm</name>
    <dbReference type="NCBI Taxonomy" id="6233"/>
    <lineage>
        <taxon>Eukaryota</taxon>
        <taxon>Metazoa</taxon>
        <taxon>Ecdysozoa</taxon>
        <taxon>Nematoda</taxon>
        <taxon>Chromadorea</taxon>
        <taxon>Rhabditida</taxon>
        <taxon>Tylenchina</taxon>
        <taxon>Panagrolaimomorpha</taxon>
        <taxon>Panagrolaimoidea</taxon>
        <taxon>Panagrolaimidae</taxon>
        <taxon>Panagrellus</taxon>
    </lineage>
</organism>
<evidence type="ECO:0000259" key="5">
    <source>
        <dbReference type="Pfam" id="PF10433"/>
    </source>
</evidence>
<feature type="domain" description="RSE1/DDB1/CPSF1 C-terminal" evidence="4">
    <location>
        <begin position="1143"/>
        <end position="1465"/>
    </location>
</feature>
<dbReference type="PANTHER" id="PTHR10644">
    <property type="entry name" value="DNA REPAIR/RNA PROCESSING CPSF FAMILY"/>
    <property type="match status" value="1"/>
</dbReference>
<name>A0A7E4VHE7_PANRE</name>
<dbReference type="InterPro" id="IPR018846">
    <property type="entry name" value="Beta-prop_RSE1/DDB1/CPSF1_1st"/>
</dbReference>
<dbReference type="InterPro" id="IPR015943">
    <property type="entry name" value="WD40/YVTN_repeat-like_dom_sf"/>
</dbReference>
<evidence type="ECO:0000313" key="7">
    <source>
        <dbReference type="Proteomes" id="UP000492821"/>
    </source>
</evidence>
<dbReference type="Pfam" id="PF23726">
    <property type="entry name" value="Beta-prop_RSE1_2nd"/>
    <property type="match status" value="1"/>
</dbReference>
<evidence type="ECO:0000256" key="1">
    <source>
        <dbReference type="ARBA" id="ARBA00004123"/>
    </source>
</evidence>
<dbReference type="Pfam" id="PF03178">
    <property type="entry name" value="CPSF_A"/>
    <property type="match status" value="1"/>
</dbReference>
<dbReference type="InterPro" id="IPR004871">
    <property type="entry name" value="RSE1/DDB1/CPSF1_C"/>
</dbReference>
<evidence type="ECO:0000313" key="8">
    <source>
        <dbReference type="WBParaSite" id="Pan_g20879.t2"/>
    </source>
</evidence>
<feature type="domain" description="RSE1/DDB1/CPSF1 second beta-propeller" evidence="6">
    <location>
        <begin position="568"/>
        <end position="1050"/>
    </location>
</feature>
<sequence>MCIGKARATANPAKTELPHFGSGLTAASSRRLRFTLRRSSSRSTDFCFTMHTVIGETDVETSVHLTEYGQFIADGSRQLIAVGGKVLRLFRMNPYTAKGPQLECIAQYKFIAPIEAISKVRLPGFQFDCMIICFDDGKVCIQYICPAKRDLEIVSLHEIHPDTIASNFEKTWARNFVAGDPDNRCVVALVRDAYFLVIPIPEKLPPEFWDEYDEDQNNGVPGTVIRRPRQKLTNYDIKLHDLDKTFHSISDFVIPSGQYVPTVIIMYEPKKTTAGSSRAHIEYDTVCISAITFNLKERQTVITWQVSGLPMSLQRMLHIPEPVNGLLLCGVNEIIYVHQNAPGYGVSLNGNGCRFSKFALEDSNIVAVLDGVVPELLSPYEVLLGSRAGELFVATIDTDAMNSVRSIFLQKVSDIPIPSTMVSLSRGYLYVGSKINDCALLSYTKKCTEKTLPSLEEFSKAGITDDIINSMNPEDPDYDKTVSNFFYSETDEEIAIIEAPIKPQEYTFQTAQTFLNTAPFKKTHLCVAEEIDEAFKEDVSDHVFDIAAASGHAKDSKLLFFERTVRPHIGSSLPLKNISCCFTAGRLNDTNSSHHYVFLSREMDTMVLDSTKNLSGLHQTPFCTNEGTIAASDLCDGTVVCQVSVHRIILAKDDRQIREIVVDSEGEVFVQDAYISDPYVAVSLNTGGLLLFQITANGDDVRINQLDPPEDMPGSDSKTTCLTLYKDNSGLFRRRAADNSNALPKIVIVPDDADPENDDNLPEDPDEVSKEFYSTRKRDIRKESNVEKNRRLRTTVIDSEFDNWTAQTDSSLPNPAGVEPGYFLLLAKEDGGIYFFAIPSFDLVFVAPGANSLWTVLVDDPHFGKYNKSLGFEPPEDNEPQVKRARPMTGGLRSYHTNRICELKLYGTGPNGQRPVLGLLVDDMVTFYEAFPFDNFLDDHLMVRFKKLERFVCVRRQHYIREDQSHTVETISIGVKVRPRYINFAAKMGSMENVIIATGGYPTILYMGSNGAFQHPLAIDGPINGFCYLRTPAIQHGFVYIKDDQIRIGEVSLRAPAVNYDTPYPCRVLPMGTTVNHMTYIYPFNLFAVAVSEPEEYSSIVTVSNDEHHEIKCEYPDRFVLPTRDKCTLKLFTREDYAFIPNNDVEFKEFEEITCVEEVILSTLGSKTGLMNYLAIGTSFNMGEEVPARGRLIIYEIIEVVPEVGLPTTRFKLKPLAEMEQKGRVCAISSTEGVLLVGVGQRVFVFTIKDEGLVAISFMDLKYYVSSIIPFRSIALATDLFASVHLLRYQKEFKVLSEVASDDRKVAPRISRVGYVVNNQNVAFIAADGNQNMLVFEHLPDTRESKCAQRLITTGAIRIGAVATNFVRVHAHVADSMVARLQEIYAAQTTMFTTKEGSWGFVRPVHERYYRRYLMLQNFVEGQMQQSGGLNPHGARAVRPQRTGTDANFANAKQHIDGDMLVQFLGLDSCDKEEFARRMGTTKYQIIDDIVEYLRVVTHF</sequence>
<reference evidence="7" key="1">
    <citation type="journal article" date="2013" name="Genetics">
        <title>The draft genome and transcriptome of Panagrellus redivivus are shaped by the harsh demands of a free-living lifestyle.</title>
        <authorList>
            <person name="Srinivasan J."/>
            <person name="Dillman A.R."/>
            <person name="Macchietto M.G."/>
            <person name="Heikkinen L."/>
            <person name="Lakso M."/>
            <person name="Fracchia K.M."/>
            <person name="Antoshechkin I."/>
            <person name="Mortazavi A."/>
            <person name="Wong G."/>
            <person name="Sternberg P.W."/>
        </authorList>
    </citation>
    <scope>NUCLEOTIDE SEQUENCE [LARGE SCALE GENOMIC DNA]</scope>
    <source>
        <strain evidence="7">MT8872</strain>
    </source>
</reference>
<proteinExistence type="predicted"/>
<dbReference type="Proteomes" id="UP000492821">
    <property type="component" value="Unassembled WGS sequence"/>
</dbReference>
<dbReference type="InterPro" id="IPR050358">
    <property type="entry name" value="RSE1/DDB1/CFT1"/>
</dbReference>
<dbReference type="Gene3D" id="2.130.10.10">
    <property type="entry name" value="YVTN repeat-like/Quinoprotein amine dehydrogenase"/>
    <property type="match status" value="3"/>
</dbReference>
<keyword evidence="2" id="KW-0539">Nucleus</keyword>
<evidence type="ECO:0000256" key="2">
    <source>
        <dbReference type="ARBA" id="ARBA00023242"/>
    </source>
</evidence>
<evidence type="ECO:0000259" key="6">
    <source>
        <dbReference type="Pfam" id="PF23726"/>
    </source>
</evidence>